<dbReference type="InterPro" id="IPR050239">
    <property type="entry name" value="Sigma-70_RNA_pol_init_factors"/>
</dbReference>
<dbReference type="InterPro" id="IPR013324">
    <property type="entry name" value="RNA_pol_sigma_r3/r4-like"/>
</dbReference>
<keyword evidence="1" id="KW-0805">Transcription regulation</keyword>
<dbReference type="STRING" id="947013.SAMN04488109_1754"/>
<dbReference type="InterPro" id="IPR036388">
    <property type="entry name" value="WH-like_DNA-bd_sf"/>
</dbReference>
<dbReference type="PRINTS" id="PR00046">
    <property type="entry name" value="SIGMA70FCT"/>
</dbReference>
<dbReference type="Pfam" id="PF04542">
    <property type="entry name" value="Sigma70_r2"/>
    <property type="match status" value="1"/>
</dbReference>
<dbReference type="InterPro" id="IPR007627">
    <property type="entry name" value="RNA_pol_sigma70_r2"/>
</dbReference>
<dbReference type="SUPFAM" id="SSF88946">
    <property type="entry name" value="Sigma2 domain of RNA polymerase sigma factors"/>
    <property type="match status" value="1"/>
</dbReference>
<evidence type="ECO:0000313" key="9">
    <source>
        <dbReference type="EMBL" id="SHG76916.1"/>
    </source>
</evidence>
<organism evidence="9 10">
    <name type="scientific">Chryseolinea serpens</name>
    <dbReference type="NCBI Taxonomy" id="947013"/>
    <lineage>
        <taxon>Bacteria</taxon>
        <taxon>Pseudomonadati</taxon>
        <taxon>Bacteroidota</taxon>
        <taxon>Cytophagia</taxon>
        <taxon>Cytophagales</taxon>
        <taxon>Fulvivirgaceae</taxon>
        <taxon>Chryseolinea</taxon>
    </lineage>
</organism>
<dbReference type="PANTHER" id="PTHR30603:SF47">
    <property type="entry name" value="RNA POLYMERASE SIGMA FACTOR SIGD, CHLOROPLASTIC"/>
    <property type="match status" value="1"/>
</dbReference>
<dbReference type="OrthoDB" id="9809557at2"/>
<evidence type="ECO:0000256" key="4">
    <source>
        <dbReference type="ARBA" id="ARBA00023163"/>
    </source>
</evidence>
<accession>A0A1M5MI35</accession>
<dbReference type="GO" id="GO:0016987">
    <property type="term" value="F:sigma factor activity"/>
    <property type="evidence" value="ECO:0007669"/>
    <property type="project" value="UniProtKB-KW"/>
</dbReference>
<evidence type="ECO:0000256" key="1">
    <source>
        <dbReference type="ARBA" id="ARBA00023015"/>
    </source>
</evidence>
<keyword evidence="3" id="KW-0238">DNA-binding</keyword>
<name>A0A1M5MI35_9BACT</name>
<feature type="domain" description="RNA polymerase sigma-70 region 2" evidence="7">
    <location>
        <begin position="54"/>
        <end position="123"/>
    </location>
</feature>
<dbReference type="Pfam" id="PF00140">
    <property type="entry name" value="Sigma70_r1_2"/>
    <property type="match status" value="1"/>
</dbReference>
<dbReference type="Gene3D" id="1.10.601.10">
    <property type="entry name" value="RNA Polymerase Primary Sigma Factor"/>
    <property type="match status" value="1"/>
</dbReference>
<dbReference type="EMBL" id="FQWQ01000001">
    <property type="protein sequence ID" value="SHG76916.1"/>
    <property type="molecule type" value="Genomic_DNA"/>
</dbReference>
<evidence type="ECO:0000259" key="7">
    <source>
        <dbReference type="Pfam" id="PF04542"/>
    </source>
</evidence>
<gene>
    <name evidence="9" type="ORF">SAMN04488109_1754</name>
</gene>
<dbReference type="GO" id="GO:0003677">
    <property type="term" value="F:DNA binding"/>
    <property type="evidence" value="ECO:0007669"/>
    <property type="project" value="UniProtKB-KW"/>
</dbReference>
<dbReference type="InterPro" id="IPR013325">
    <property type="entry name" value="RNA_pol_sigma_r2"/>
</dbReference>
<dbReference type="Proteomes" id="UP000184212">
    <property type="component" value="Unassembled WGS sequence"/>
</dbReference>
<dbReference type="PANTHER" id="PTHR30603">
    <property type="entry name" value="RNA POLYMERASE SIGMA FACTOR RPO"/>
    <property type="match status" value="1"/>
</dbReference>
<protein>
    <submittedName>
        <fullName evidence="9">RNA polymerase primary sigma factor</fullName>
    </submittedName>
</protein>
<evidence type="ECO:0000256" key="2">
    <source>
        <dbReference type="ARBA" id="ARBA00023082"/>
    </source>
</evidence>
<dbReference type="InterPro" id="IPR000943">
    <property type="entry name" value="RNA_pol_sigma70"/>
</dbReference>
<dbReference type="InterPro" id="IPR009042">
    <property type="entry name" value="RNA_pol_sigma70_r1_2"/>
</dbReference>
<dbReference type="CDD" id="cd06171">
    <property type="entry name" value="Sigma70_r4"/>
    <property type="match status" value="1"/>
</dbReference>
<evidence type="ECO:0000313" key="10">
    <source>
        <dbReference type="Proteomes" id="UP000184212"/>
    </source>
</evidence>
<keyword evidence="4" id="KW-0804">Transcription</keyword>
<dbReference type="Pfam" id="PF04545">
    <property type="entry name" value="Sigma70_r4"/>
    <property type="match status" value="1"/>
</dbReference>
<dbReference type="SUPFAM" id="SSF88659">
    <property type="entry name" value="Sigma3 and sigma4 domains of RNA polymerase sigma factors"/>
    <property type="match status" value="2"/>
</dbReference>
<proteinExistence type="predicted"/>
<dbReference type="Pfam" id="PF04539">
    <property type="entry name" value="Sigma70_r3"/>
    <property type="match status" value="1"/>
</dbReference>
<reference evidence="9 10" key="1">
    <citation type="submission" date="2016-11" db="EMBL/GenBank/DDBJ databases">
        <authorList>
            <person name="Jaros S."/>
            <person name="Januszkiewicz K."/>
            <person name="Wedrychowicz H."/>
        </authorList>
    </citation>
    <scope>NUCLEOTIDE SEQUENCE [LARGE SCALE GENOMIC DNA]</scope>
    <source>
        <strain evidence="9 10">DSM 24574</strain>
    </source>
</reference>
<dbReference type="Gene3D" id="1.10.10.10">
    <property type="entry name" value="Winged helix-like DNA-binding domain superfamily/Winged helix DNA-binding domain"/>
    <property type="match status" value="2"/>
</dbReference>
<dbReference type="NCBIfam" id="TIGR02937">
    <property type="entry name" value="sigma70-ECF"/>
    <property type="match status" value="1"/>
</dbReference>
<dbReference type="GO" id="GO:0006352">
    <property type="term" value="P:DNA-templated transcription initiation"/>
    <property type="evidence" value="ECO:0007669"/>
    <property type="project" value="InterPro"/>
</dbReference>
<dbReference type="PIRSF" id="PIRSF000770">
    <property type="entry name" value="RNA_pol_sigma-SigE/K"/>
    <property type="match status" value="1"/>
</dbReference>
<evidence type="ECO:0000256" key="3">
    <source>
        <dbReference type="ARBA" id="ARBA00023125"/>
    </source>
</evidence>
<feature type="domain" description="RNA polymerase sigma-70 region 4" evidence="8">
    <location>
        <begin position="223"/>
        <end position="275"/>
    </location>
</feature>
<keyword evidence="10" id="KW-1185">Reference proteome</keyword>
<sequence length="287" mass="32648">MRQLKITKQITNRETQSLDKYLQEIGRVDLITADEEVKLTQRIKAGDQAALEKMVKANLRFVVSVAKQYQNLGLSLGDLINEGNIGLVKAAMRFDETRGFKFISYAVWWIRQSVMQAVAEQSRVVRIPMNRIGSLNKLNRTFSALEQKFQRDPSAEELAEVLEIAPEEVRDTVQMGTRQASINAPFVQGEENGLLDILENDSEETPDSTLISNSLQQDVQRSLATLTQRESDVISLYYGLNGRPAVTLEEIADMFNLTRERVRQIKEKGIRRLRQTSRSKALKQYLG</sequence>
<dbReference type="RefSeq" id="WP_073132838.1">
    <property type="nucleotide sequence ID" value="NZ_FQWQ01000001.1"/>
</dbReference>
<feature type="domain" description="RNA polymerase sigma-70 region 3" evidence="6">
    <location>
        <begin position="135"/>
        <end position="207"/>
    </location>
</feature>
<keyword evidence="2" id="KW-0731">Sigma factor</keyword>
<dbReference type="InterPro" id="IPR007624">
    <property type="entry name" value="RNA_pol_sigma70_r3"/>
</dbReference>
<evidence type="ECO:0000259" key="5">
    <source>
        <dbReference type="Pfam" id="PF00140"/>
    </source>
</evidence>
<evidence type="ECO:0000259" key="6">
    <source>
        <dbReference type="Pfam" id="PF04539"/>
    </source>
</evidence>
<dbReference type="InterPro" id="IPR007630">
    <property type="entry name" value="RNA_pol_sigma70_r4"/>
</dbReference>
<feature type="domain" description="RNA polymerase sigma-70 region 1.2" evidence="5">
    <location>
        <begin position="17"/>
        <end position="49"/>
    </location>
</feature>
<dbReference type="InterPro" id="IPR014284">
    <property type="entry name" value="RNA_pol_sigma-70_dom"/>
</dbReference>
<dbReference type="AlphaFoldDB" id="A0A1M5MI35"/>
<evidence type="ECO:0000259" key="8">
    <source>
        <dbReference type="Pfam" id="PF04545"/>
    </source>
</evidence>